<dbReference type="CDD" id="cd11322">
    <property type="entry name" value="AmyAc_Glg_BE"/>
    <property type="match status" value="1"/>
</dbReference>
<name>A0A382BFG7_9ZZZZ</name>
<dbReference type="InterPro" id="IPR006047">
    <property type="entry name" value="GH13_cat_dom"/>
</dbReference>
<keyword evidence="4" id="KW-0808">Transferase</keyword>
<dbReference type="SMART" id="SM00642">
    <property type="entry name" value="Aamy"/>
    <property type="match status" value="1"/>
</dbReference>
<evidence type="ECO:0000256" key="4">
    <source>
        <dbReference type="ARBA" id="ARBA00022679"/>
    </source>
</evidence>
<comment type="pathway">
    <text evidence="1">Glycan biosynthesis; glycogen biosynthesis.</text>
</comment>
<dbReference type="UniPathway" id="UPA00164"/>
<dbReference type="GO" id="GO:0005978">
    <property type="term" value="P:glycogen biosynthetic process"/>
    <property type="evidence" value="ECO:0007669"/>
    <property type="project" value="UniProtKB-UniPathway"/>
</dbReference>
<evidence type="ECO:0000256" key="6">
    <source>
        <dbReference type="ARBA" id="ARBA00023277"/>
    </source>
</evidence>
<dbReference type="PANTHER" id="PTHR43651">
    <property type="entry name" value="1,4-ALPHA-GLUCAN-BRANCHING ENZYME"/>
    <property type="match status" value="1"/>
</dbReference>
<dbReference type="GO" id="GO:0003844">
    <property type="term" value="F:1,4-alpha-glucan branching enzyme activity"/>
    <property type="evidence" value="ECO:0007669"/>
    <property type="project" value="InterPro"/>
</dbReference>
<dbReference type="InterPro" id="IPR004193">
    <property type="entry name" value="Glyco_hydro_13_N"/>
</dbReference>
<dbReference type="GO" id="GO:0005829">
    <property type="term" value="C:cytosol"/>
    <property type="evidence" value="ECO:0007669"/>
    <property type="project" value="TreeGrafter"/>
</dbReference>
<dbReference type="Pfam" id="PF02922">
    <property type="entry name" value="CBM_48"/>
    <property type="match status" value="1"/>
</dbReference>
<dbReference type="Gene3D" id="3.20.20.80">
    <property type="entry name" value="Glycosidases"/>
    <property type="match status" value="1"/>
</dbReference>
<evidence type="ECO:0000259" key="7">
    <source>
        <dbReference type="SMART" id="SM00642"/>
    </source>
</evidence>
<evidence type="ECO:0000256" key="2">
    <source>
        <dbReference type="ARBA" id="ARBA00022600"/>
    </source>
</evidence>
<keyword evidence="5" id="KW-0320">Glycogen biosynthesis</keyword>
<protein>
    <recommendedName>
        <fullName evidence="7">Glycosyl hydrolase family 13 catalytic domain-containing protein</fullName>
    </recommendedName>
</protein>
<dbReference type="GO" id="GO:0004553">
    <property type="term" value="F:hydrolase activity, hydrolyzing O-glycosyl compounds"/>
    <property type="evidence" value="ECO:0007669"/>
    <property type="project" value="InterPro"/>
</dbReference>
<keyword evidence="3" id="KW-0328">Glycosyltransferase</keyword>
<dbReference type="CDD" id="cd02855">
    <property type="entry name" value="E_set_GBE_prok_N"/>
    <property type="match status" value="1"/>
</dbReference>
<dbReference type="InterPro" id="IPR013783">
    <property type="entry name" value="Ig-like_fold"/>
</dbReference>
<dbReference type="FunFam" id="2.60.40.10:FF:000169">
    <property type="entry name" value="1,4-alpha-glucan branching enzyme GlgB"/>
    <property type="match status" value="1"/>
</dbReference>
<reference evidence="8" key="1">
    <citation type="submission" date="2018-05" db="EMBL/GenBank/DDBJ databases">
        <authorList>
            <person name="Lanie J.A."/>
            <person name="Ng W.-L."/>
            <person name="Kazmierczak K.M."/>
            <person name="Andrzejewski T.M."/>
            <person name="Davidsen T.M."/>
            <person name="Wayne K.J."/>
            <person name="Tettelin H."/>
            <person name="Glass J.I."/>
            <person name="Rusch D."/>
            <person name="Podicherti R."/>
            <person name="Tsui H.-C.T."/>
            <person name="Winkler M.E."/>
        </authorList>
    </citation>
    <scope>NUCLEOTIDE SEQUENCE</scope>
</reference>
<dbReference type="NCBIfam" id="TIGR01515">
    <property type="entry name" value="branching_enzym"/>
    <property type="match status" value="1"/>
</dbReference>
<dbReference type="SUPFAM" id="SSF81296">
    <property type="entry name" value="E set domains"/>
    <property type="match status" value="1"/>
</dbReference>
<accession>A0A382BFG7</accession>
<evidence type="ECO:0000313" key="8">
    <source>
        <dbReference type="EMBL" id="SVB12349.1"/>
    </source>
</evidence>
<dbReference type="Pfam" id="PF00128">
    <property type="entry name" value="Alpha-amylase"/>
    <property type="match status" value="1"/>
</dbReference>
<evidence type="ECO:0000256" key="3">
    <source>
        <dbReference type="ARBA" id="ARBA00022676"/>
    </source>
</evidence>
<keyword evidence="6" id="KW-0119">Carbohydrate metabolism</keyword>
<gene>
    <name evidence="8" type="ORF">METZ01_LOCUS165203</name>
</gene>
<dbReference type="AlphaFoldDB" id="A0A382BFG7"/>
<dbReference type="InterPro" id="IPR044143">
    <property type="entry name" value="GlgB_N_E_set_prok"/>
</dbReference>
<dbReference type="InterPro" id="IPR006407">
    <property type="entry name" value="GlgB"/>
</dbReference>
<dbReference type="PANTHER" id="PTHR43651:SF3">
    <property type="entry name" value="1,4-ALPHA-GLUCAN-BRANCHING ENZYME"/>
    <property type="match status" value="1"/>
</dbReference>
<dbReference type="SUPFAM" id="SSF51445">
    <property type="entry name" value="(Trans)glycosidases"/>
    <property type="match status" value="1"/>
</dbReference>
<feature type="domain" description="Glycosyl hydrolase family 13 catalytic" evidence="7">
    <location>
        <begin position="161"/>
        <end position="407"/>
    </location>
</feature>
<dbReference type="Gene3D" id="2.60.40.10">
    <property type="entry name" value="Immunoglobulins"/>
    <property type="match status" value="1"/>
</dbReference>
<feature type="non-terminal residue" evidence="8">
    <location>
        <position position="423"/>
    </location>
</feature>
<sequence length="423" mass="48068">MGGVRPNDEQPAPTLSDAELHLIGEGNELRLYDKLGAQLREVEGVHGTAFAVWAPNAKRVSVVGDFNDWDGRRHVMRRLGDSGVWEVFVPEVGQGAHYKFELINAQDRLLLKTDPMGRFFEKAPKSAAIVWDTSRFSWSDQAWLEQRATQNALELPMSIYEVHLGSWRKHNDAESYSYRELADELVGYVREMGFTHVEFMPVAEHAYYPSWGYQVTGFYAPTSRYGTPDDFAALVDALHAAGIGVILDWVPAHFPRDDFALALFDGTALYEHADPRRGEHPDWGTLVFNFGRAEVRNFLTANALYWCERFHVDGLRVDAVASMLYLDYSREAGEWLPNEHGGRENLEAIAFLRHVNHHVLTRHPGVVTIAEESTAWPKVSRPPVDGGLGFSFKWNMGWMHDNLEFLRGDPIHRKCHFDKATFA</sequence>
<proteinExistence type="predicted"/>
<organism evidence="8">
    <name type="scientific">marine metagenome</name>
    <dbReference type="NCBI Taxonomy" id="408172"/>
    <lineage>
        <taxon>unclassified sequences</taxon>
        <taxon>metagenomes</taxon>
        <taxon>ecological metagenomes</taxon>
    </lineage>
</organism>
<keyword evidence="2" id="KW-0321">Glycogen metabolism</keyword>
<dbReference type="NCBIfam" id="NF008967">
    <property type="entry name" value="PRK12313.1"/>
    <property type="match status" value="1"/>
</dbReference>
<evidence type="ECO:0000256" key="1">
    <source>
        <dbReference type="ARBA" id="ARBA00004964"/>
    </source>
</evidence>
<evidence type="ECO:0000256" key="5">
    <source>
        <dbReference type="ARBA" id="ARBA00023056"/>
    </source>
</evidence>
<dbReference type="EMBL" id="UINC01029508">
    <property type="protein sequence ID" value="SVB12349.1"/>
    <property type="molecule type" value="Genomic_DNA"/>
</dbReference>
<dbReference type="InterPro" id="IPR017853">
    <property type="entry name" value="GH"/>
</dbReference>
<dbReference type="InterPro" id="IPR014756">
    <property type="entry name" value="Ig_E-set"/>
</dbReference>